<dbReference type="Gene3D" id="2.60.210.10">
    <property type="entry name" value="Apoptosis, Tumor Necrosis Factor Receptor Associated Protein 2, Chain A"/>
    <property type="match status" value="1"/>
</dbReference>
<dbReference type="PROSITE" id="PS50145">
    <property type="entry name" value="ZF_TRAF"/>
    <property type="match status" value="2"/>
</dbReference>
<keyword evidence="4" id="KW-0053">Apoptosis</keyword>
<dbReference type="GO" id="GO:0042981">
    <property type="term" value="P:regulation of apoptotic process"/>
    <property type="evidence" value="ECO:0007669"/>
    <property type="project" value="InterPro"/>
</dbReference>
<evidence type="ECO:0000256" key="13">
    <source>
        <dbReference type="SAM" id="MobiDB-lite"/>
    </source>
</evidence>
<evidence type="ECO:0000256" key="9">
    <source>
        <dbReference type="ARBA" id="ARBA00022843"/>
    </source>
</evidence>
<feature type="zinc finger region" description="TRAF-type" evidence="12">
    <location>
        <begin position="125"/>
        <end position="178"/>
    </location>
</feature>
<comment type="catalytic activity">
    <reaction evidence="11">
        <text>S-ubiquitinyl-[E2 ubiquitin-conjugating enzyme]-L-cysteine + [acceptor protein]-L-lysine = [E2 ubiquitin-conjugating enzyme]-L-cysteine + N(6)-ubiquitinyl-[acceptor protein]-L-lysine.</text>
        <dbReference type="EC" id="2.3.2.27"/>
    </reaction>
</comment>
<dbReference type="Pfam" id="PF00097">
    <property type="entry name" value="zf-C3HC4"/>
    <property type="match status" value="1"/>
</dbReference>
<keyword evidence="5 11" id="KW-0479">Metal-binding</keyword>
<name>B6ZDS0_EPTBU</name>
<evidence type="ECO:0000259" key="15">
    <source>
        <dbReference type="PROSITE" id="PS50144"/>
    </source>
</evidence>
<evidence type="ECO:0000259" key="14">
    <source>
        <dbReference type="PROSITE" id="PS50089"/>
    </source>
</evidence>
<dbReference type="PROSITE" id="PS00518">
    <property type="entry name" value="ZF_RING_1"/>
    <property type="match status" value="1"/>
</dbReference>
<dbReference type="InterPro" id="IPR001841">
    <property type="entry name" value="Znf_RING"/>
</dbReference>
<evidence type="ECO:0000256" key="12">
    <source>
        <dbReference type="PROSITE-ProRule" id="PRU00207"/>
    </source>
</evidence>
<evidence type="ECO:0000256" key="5">
    <source>
        <dbReference type="ARBA" id="ARBA00022723"/>
    </source>
</evidence>
<feature type="domain" description="MATH" evidence="15">
    <location>
        <begin position="408"/>
        <end position="553"/>
    </location>
</feature>
<comment type="subcellular location">
    <subcellularLocation>
        <location evidence="1 11">Cytoplasm</location>
    </subcellularLocation>
</comment>
<evidence type="ECO:0000313" key="17">
    <source>
        <dbReference type="EMBL" id="BAG85182.1"/>
    </source>
</evidence>
<dbReference type="AlphaFoldDB" id="B6ZDS0"/>
<dbReference type="InterPro" id="IPR008974">
    <property type="entry name" value="TRAF-like"/>
</dbReference>
<dbReference type="EMBL" id="AB111062">
    <property type="protein sequence ID" value="BAG85182.1"/>
    <property type="molecule type" value="mRNA"/>
</dbReference>
<evidence type="ECO:0000256" key="11">
    <source>
        <dbReference type="PIRNR" id="PIRNR015614"/>
    </source>
</evidence>
<dbReference type="GO" id="GO:0005737">
    <property type="term" value="C:cytoplasm"/>
    <property type="evidence" value="ECO:0007669"/>
    <property type="project" value="UniProtKB-SubCell"/>
</dbReference>
<evidence type="ECO:0000259" key="16">
    <source>
        <dbReference type="PROSITE" id="PS50145"/>
    </source>
</evidence>
<feature type="domain" description="TRAF-type" evidence="16">
    <location>
        <begin position="125"/>
        <end position="178"/>
    </location>
</feature>
<dbReference type="InterPro" id="IPR017907">
    <property type="entry name" value="Znf_RING_CS"/>
</dbReference>
<dbReference type="Gene3D" id="3.30.40.10">
    <property type="entry name" value="Zinc/RING finger domain, C3HC4 (zinc finger)"/>
    <property type="match status" value="2"/>
</dbReference>
<dbReference type="PIRSF" id="PIRSF015614">
    <property type="entry name" value="TRAF"/>
    <property type="match status" value="1"/>
</dbReference>
<gene>
    <name evidence="17" type="primary">Traf3</name>
</gene>
<dbReference type="EC" id="2.3.2.27" evidence="11"/>
<feature type="compositionally biased region" description="Polar residues" evidence="13">
    <location>
        <begin position="509"/>
        <end position="519"/>
    </location>
</feature>
<sequence length="561" mass="63361">MVPALGICFPKVPLRSRPLQISWPPLRGYAYNFVETPPAKYCCGVCSLPLREAHQTGCGHRLCRSCADGLLTETNPQCPECSEPLDQKQVYRDTCCNREILNLHVFCPNEASGCCETMVLHKLLVHLDTCPYELVACHNDACSMHLARLYMPQHHGTCPFRLEFCKFCSAPVPCVQLEEHKQTCPKYLLPCPNNCDEHGIPRNELEKHLVQCALTEQPCSFHRFGCDFKACGKGVSEHEAGSVPQHLLLVLRKHTELQETLGQVQGELEQKASVFEQMQLRLERAERDAEHWGKLVSKNEASLTSTMEKVTSQTKRMQVLEKLWESSNGLSTMSLESSRSRECHDNLKGVRQMLEVVKTRLSTLESLQSTVGTMEKTLQTHESLLPVHTQRLADTDLRFQLLETVSCSGRLVWKLTDYAQRKQDATTGITPSLYSQPFYTTTFGYKMCARVYLNGDGVGRGTHLSLFFVVMRGEYDTILSWPFRQRVTLMLLDQGPGRKHLSDTFKPDPTSSSFKRPTSEMNVASGCPMFVSHGVLESRTYLKDDSIFLSIVVDRTGLDDL</sequence>
<keyword evidence="10" id="KW-0175">Coiled coil</keyword>
<dbReference type="InterPro" id="IPR002083">
    <property type="entry name" value="MATH/TRAF_dom"/>
</dbReference>
<feature type="domain" description="TRAF-type" evidence="16">
    <location>
        <begin position="180"/>
        <end position="226"/>
    </location>
</feature>
<reference evidence="17" key="1">
    <citation type="submission" date="2003-05" db="EMBL/GenBank/DDBJ databases">
        <title>The TNF receptor-associated factor (TRAF) homolog in inshore hagfish, Eptatretus burgeri.</title>
        <authorList>
            <person name="Suzuki T."/>
            <person name="Shin-i T."/>
            <person name="Kohara Y."/>
            <person name="Kasahara M."/>
        </authorList>
    </citation>
    <scope>NUCLEOTIDE SEQUENCE</scope>
</reference>
<feature type="zinc finger region" description="TRAF-type" evidence="12">
    <location>
        <begin position="180"/>
        <end position="226"/>
    </location>
</feature>
<evidence type="ECO:0000256" key="2">
    <source>
        <dbReference type="ARBA" id="ARBA00022490"/>
    </source>
</evidence>
<dbReference type="Pfam" id="PF02176">
    <property type="entry name" value="zf-TRAF"/>
    <property type="match status" value="1"/>
</dbReference>
<keyword evidence="2 11" id="KW-0963">Cytoplasm</keyword>
<evidence type="ECO:0000256" key="8">
    <source>
        <dbReference type="ARBA" id="ARBA00022833"/>
    </source>
</evidence>
<dbReference type="PROSITE" id="PS50089">
    <property type="entry name" value="ZF_RING_2"/>
    <property type="match status" value="1"/>
</dbReference>
<dbReference type="GO" id="GO:0005164">
    <property type="term" value="F:tumor necrosis factor receptor binding"/>
    <property type="evidence" value="ECO:0007669"/>
    <property type="project" value="UniProtKB-UniRule"/>
</dbReference>
<dbReference type="SUPFAM" id="SSF57953">
    <property type="entry name" value="Trimerization domain of TRAF"/>
    <property type="match status" value="1"/>
</dbReference>
<comment type="similarity">
    <text evidence="11">Belongs to the TNF receptor-associated factor family.</text>
</comment>
<dbReference type="InterPro" id="IPR001293">
    <property type="entry name" value="Znf_TRAF"/>
</dbReference>
<dbReference type="GO" id="GO:0009898">
    <property type="term" value="C:cytoplasmic side of plasma membrane"/>
    <property type="evidence" value="ECO:0007669"/>
    <property type="project" value="TreeGrafter"/>
</dbReference>
<dbReference type="GO" id="GO:0043122">
    <property type="term" value="P:regulation of canonical NF-kappaB signal transduction"/>
    <property type="evidence" value="ECO:0007669"/>
    <property type="project" value="TreeGrafter"/>
</dbReference>
<keyword evidence="7 12" id="KW-0863">Zinc-finger</keyword>
<evidence type="ECO:0000256" key="6">
    <source>
        <dbReference type="ARBA" id="ARBA00022737"/>
    </source>
</evidence>
<organism evidence="17">
    <name type="scientific">Eptatretus burgeri</name>
    <name type="common">Inshore hagfish</name>
    <dbReference type="NCBI Taxonomy" id="7764"/>
    <lineage>
        <taxon>Eukaryota</taxon>
        <taxon>Metazoa</taxon>
        <taxon>Chordata</taxon>
        <taxon>Craniata</taxon>
        <taxon>Vertebrata</taxon>
        <taxon>Cyclostomata</taxon>
        <taxon>Myxini</taxon>
        <taxon>Myxiniformes</taxon>
        <taxon>Myxinidae</taxon>
        <taxon>Eptatretinae</taxon>
        <taxon>Eptatretus</taxon>
    </lineage>
</organism>
<dbReference type="PANTHER" id="PTHR10131">
    <property type="entry name" value="TNF RECEPTOR ASSOCIATED FACTOR"/>
    <property type="match status" value="1"/>
</dbReference>
<dbReference type="SUPFAM" id="SSF49599">
    <property type="entry name" value="TRAF domain-like"/>
    <property type="match status" value="3"/>
</dbReference>
<dbReference type="InterPro" id="IPR012227">
    <property type="entry name" value="TNF_rcpt-assoc_TRAF_met"/>
</dbReference>
<feature type="domain" description="RING-type" evidence="14">
    <location>
        <begin position="43"/>
        <end position="82"/>
    </location>
</feature>
<dbReference type="GO" id="GO:0006915">
    <property type="term" value="P:apoptotic process"/>
    <property type="evidence" value="ECO:0007669"/>
    <property type="project" value="UniProtKB-KW"/>
</dbReference>
<keyword evidence="6" id="KW-0677">Repeat</keyword>
<proteinExistence type="evidence at transcript level"/>
<keyword evidence="9" id="KW-0832">Ubl conjugation</keyword>
<dbReference type="GO" id="GO:0061630">
    <property type="term" value="F:ubiquitin protein ligase activity"/>
    <property type="evidence" value="ECO:0007669"/>
    <property type="project" value="UniProtKB-EC"/>
</dbReference>
<accession>B6ZDS0</accession>
<dbReference type="InterPro" id="IPR049342">
    <property type="entry name" value="TRAF1-6_MATH_dom"/>
</dbReference>
<evidence type="ECO:0000256" key="4">
    <source>
        <dbReference type="ARBA" id="ARBA00022703"/>
    </source>
</evidence>
<keyword evidence="3" id="KW-1017">Isopeptide bond</keyword>
<feature type="region of interest" description="Disordered" evidence="13">
    <location>
        <begin position="500"/>
        <end position="519"/>
    </location>
</feature>
<evidence type="ECO:0000256" key="7">
    <source>
        <dbReference type="ARBA" id="ARBA00022771"/>
    </source>
</evidence>
<dbReference type="FunFam" id="2.60.210.10:FF:000001">
    <property type="entry name" value="TNF receptor-associated factor"/>
    <property type="match status" value="1"/>
</dbReference>
<dbReference type="SMART" id="SM00184">
    <property type="entry name" value="RING"/>
    <property type="match status" value="1"/>
</dbReference>
<keyword evidence="8 11" id="KW-0862">Zinc</keyword>
<dbReference type="InterPro" id="IPR013083">
    <property type="entry name" value="Znf_RING/FYVE/PHD"/>
</dbReference>
<dbReference type="GO" id="GO:0008270">
    <property type="term" value="F:zinc ion binding"/>
    <property type="evidence" value="ECO:0007669"/>
    <property type="project" value="UniProtKB-UniRule"/>
</dbReference>
<dbReference type="GO" id="GO:0007165">
    <property type="term" value="P:signal transduction"/>
    <property type="evidence" value="ECO:0007669"/>
    <property type="project" value="InterPro"/>
</dbReference>
<dbReference type="Pfam" id="PF21355">
    <property type="entry name" value="TRAF-mep_MATH"/>
    <property type="match status" value="1"/>
</dbReference>
<evidence type="ECO:0000256" key="10">
    <source>
        <dbReference type="ARBA" id="ARBA00023054"/>
    </source>
</evidence>
<dbReference type="PROSITE" id="PS50144">
    <property type="entry name" value="MATH"/>
    <property type="match status" value="1"/>
</dbReference>
<dbReference type="SUPFAM" id="SSF57850">
    <property type="entry name" value="RING/U-box"/>
    <property type="match status" value="1"/>
</dbReference>
<dbReference type="PANTHER" id="PTHR10131:SF153">
    <property type="entry name" value="RING-TYPE DOMAIN-CONTAINING PROTEIN"/>
    <property type="match status" value="1"/>
</dbReference>
<protein>
    <recommendedName>
        <fullName evidence="11">TNF receptor-associated factor</fullName>
        <ecNumber evidence="11">2.3.2.27</ecNumber>
    </recommendedName>
</protein>
<evidence type="ECO:0000256" key="3">
    <source>
        <dbReference type="ARBA" id="ARBA00022499"/>
    </source>
</evidence>
<dbReference type="InterPro" id="IPR018957">
    <property type="entry name" value="Znf_C3HC4_RING-type"/>
</dbReference>
<dbReference type="SMART" id="SM00061">
    <property type="entry name" value="MATH"/>
    <property type="match status" value="1"/>
</dbReference>
<evidence type="ECO:0000256" key="1">
    <source>
        <dbReference type="ARBA" id="ARBA00004496"/>
    </source>
</evidence>